<name>A0AAN8XE06_HALRR</name>
<sequence length="95" mass="10867">TLFGITNTTSTIASFVVPVVTGIMTDGQQTLGQWQKVFWICVPMYIVTHIVFFAFLSGDVQSWNYAGQKSRVYNKGKRDVDKEQSDLLRERRVVF</sequence>
<feature type="transmembrane region" description="Helical" evidence="5">
    <location>
        <begin position="37"/>
        <end position="56"/>
    </location>
</feature>
<evidence type="ECO:0000256" key="4">
    <source>
        <dbReference type="ARBA" id="ARBA00023136"/>
    </source>
</evidence>
<gene>
    <name evidence="6" type="ORF">SK128_019839</name>
</gene>
<organism evidence="6 7">
    <name type="scientific">Halocaridina rubra</name>
    <name type="common">Hawaiian red shrimp</name>
    <dbReference type="NCBI Taxonomy" id="373956"/>
    <lineage>
        <taxon>Eukaryota</taxon>
        <taxon>Metazoa</taxon>
        <taxon>Ecdysozoa</taxon>
        <taxon>Arthropoda</taxon>
        <taxon>Crustacea</taxon>
        <taxon>Multicrustacea</taxon>
        <taxon>Malacostraca</taxon>
        <taxon>Eumalacostraca</taxon>
        <taxon>Eucarida</taxon>
        <taxon>Decapoda</taxon>
        <taxon>Pleocyemata</taxon>
        <taxon>Caridea</taxon>
        <taxon>Atyoidea</taxon>
        <taxon>Atyidae</taxon>
        <taxon>Halocaridina</taxon>
    </lineage>
</organism>
<evidence type="ECO:0000256" key="5">
    <source>
        <dbReference type="SAM" id="Phobius"/>
    </source>
</evidence>
<dbReference type="Proteomes" id="UP001381693">
    <property type="component" value="Unassembled WGS sequence"/>
</dbReference>
<proteinExistence type="predicted"/>
<dbReference type="GO" id="GO:0006820">
    <property type="term" value="P:monoatomic anion transport"/>
    <property type="evidence" value="ECO:0007669"/>
    <property type="project" value="TreeGrafter"/>
</dbReference>
<dbReference type="PANTHER" id="PTHR11662">
    <property type="entry name" value="SOLUTE CARRIER FAMILY 17"/>
    <property type="match status" value="1"/>
</dbReference>
<dbReference type="InterPro" id="IPR036259">
    <property type="entry name" value="MFS_trans_sf"/>
</dbReference>
<dbReference type="GO" id="GO:0022857">
    <property type="term" value="F:transmembrane transporter activity"/>
    <property type="evidence" value="ECO:0007669"/>
    <property type="project" value="TreeGrafter"/>
</dbReference>
<evidence type="ECO:0000256" key="1">
    <source>
        <dbReference type="ARBA" id="ARBA00004141"/>
    </source>
</evidence>
<dbReference type="GO" id="GO:0016020">
    <property type="term" value="C:membrane"/>
    <property type="evidence" value="ECO:0007669"/>
    <property type="project" value="UniProtKB-SubCell"/>
</dbReference>
<keyword evidence="7" id="KW-1185">Reference proteome</keyword>
<evidence type="ECO:0000313" key="6">
    <source>
        <dbReference type="EMBL" id="KAK7082815.1"/>
    </source>
</evidence>
<dbReference type="SUPFAM" id="SSF103473">
    <property type="entry name" value="MFS general substrate transporter"/>
    <property type="match status" value="1"/>
</dbReference>
<dbReference type="Gene3D" id="1.20.1250.20">
    <property type="entry name" value="MFS general substrate transporter like domains"/>
    <property type="match status" value="1"/>
</dbReference>
<protein>
    <recommendedName>
        <fullName evidence="8">Inorganic phosphate cotransporter</fullName>
    </recommendedName>
</protein>
<evidence type="ECO:0008006" key="8">
    <source>
        <dbReference type="Google" id="ProtNLM"/>
    </source>
</evidence>
<dbReference type="InterPro" id="IPR050382">
    <property type="entry name" value="MFS_Na/Anion_cotransporter"/>
</dbReference>
<keyword evidence="3 5" id="KW-1133">Transmembrane helix</keyword>
<evidence type="ECO:0000256" key="2">
    <source>
        <dbReference type="ARBA" id="ARBA00022692"/>
    </source>
</evidence>
<evidence type="ECO:0000313" key="7">
    <source>
        <dbReference type="Proteomes" id="UP001381693"/>
    </source>
</evidence>
<comment type="caution">
    <text evidence="6">The sequence shown here is derived from an EMBL/GenBank/DDBJ whole genome shotgun (WGS) entry which is preliminary data.</text>
</comment>
<accession>A0AAN8XE06</accession>
<reference evidence="6 7" key="1">
    <citation type="submission" date="2023-11" db="EMBL/GenBank/DDBJ databases">
        <title>Halocaridina rubra genome assembly.</title>
        <authorList>
            <person name="Smith C."/>
        </authorList>
    </citation>
    <scope>NUCLEOTIDE SEQUENCE [LARGE SCALE GENOMIC DNA]</scope>
    <source>
        <strain evidence="6">EP-1</strain>
        <tissue evidence="6">Whole</tissue>
    </source>
</reference>
<dbReference type="PANTHER" id="PTHR11662:SF399">
    <property type="entry name" value="FI19708P1-RELATED"/>
    <property type="match status" value="1"/>
</dbReference>
<feature type="non-terminal residue" evidence="6">
    <location>
        <position position="1"/>
    </location>
</feature>
<dbReference type="AlphaFoldDB" id="A0AAN8XE06"/>
<evidence type="ECO:0000256" key="3">
    <source>
        <dbReference type="ARBA" id="ARBA00022989"/>
    </source>
</evidence>
<dbReference type="EMBL" id="JAXCGZ010003885">
    <property type="protein sequence ID" value="KAK7082815.1"/>
    <property type="molecule type" value="Genomic_DNA"/>
</dbReference>
<keyword evidence="4 5" id="KW-0472">Membrane</keyword>
<keyword evidence="2 5" id="KW-0812">Transmembrane</keyword>
<comment type="subcellular location">
    <subcellularLocation>
        <location evidence="1">Membrane</location>
        <topology evidence="1">Multi-pass membrane protein</topology>
    </subcellularLocation>
</comment>